<dbReference type="EMBL" id="JAACNO010001519">
    <property type="protein sequence ID" value="KAF4140036.1"/>
    <property type="molecule type" value="Genomic_DNA"/>
</dbReference>
<organism evidence="1 2">
    <name type="scientific">Phytophthora infestans</name>
    <name type="common">Potato late blight agent</name>
    <name type="synonym">Botrytis infestans</name>
    <dbReference type="NCBI Taxonomy" id="4787"/>
    <lineage>
        <taxon>Eukaryota</taxon>
        <taxon>Sar</taxon>
        <taxon>Stramenopiles</taxon>
        <taxon>Oomycota</taxon>
        <taxon>Peronosporomycetes</taxon>
        <taxon>Peronosporales</taxon>
        <taxon>Peronosporaceae</taxon>
        <taxon>Phytophthora</taxon>
    </lineage>
</organism>
<evidence type="ECO:0000313" key="1">
    <source>
        <dbReference type="EMBL" id="KAF4140036.1"/>
    </source>
</evidence>
<accession>A0A8S9UHR6</accession>
<dbReference type="Proteomes" id="UP000704712">
    <property type="component" value="Unassembled WGS sequence"/>
</dbReference>
<reference evidence="1" key="1">
    <citation type="submission" date="2020-03" db="EMBL/GenBank/DDBJ databases">
        <title>Hybrid Assembly of Korean Phytophthora infestans isolates.</title>
        <authorList>
            <person name="Prokchorchik M."/>
            <person name="Lee Y."/>
            <person name="Seo J."/>
            <person name="Cho J.-H."/>
            <person name="Park Y.-E."/>
            <person name="Jang D.-C."/>
            <person name="Im J.-S."/>
            <person name="Choi J.-G."/>
            <person name="Park H.-J."/>
            <person name="Lee G.-B."/>
            <person name="Lee Y.-G."/>
            <person name="Hong S.-Y."/>
            <person name="Cho K."/>
            <person name="Sohn K.H."/>
        </authorList>
    </citation>
    <scope>NUCLEOTIDE SEQUENCE</scope>
    <source>
        <strain evidence="1">KR_2_A2</strain>
    </source>
</reference>
<evidence type="ECO:0000313" key="2">
    <source>
        <dbReference type="Proteomes" id="UP000704712"/>
    </source>
</evidence>
<name>A0A8S9UHR6_PHYIN</name>
<sequence>MERLSDCQVEGLTAFKSPSTASYRYIISLKDEKVNIWLEERSNKKQWQTGFLSKTDYVTSANVFVDASAADYVSCFKQCLDCPLGEDDDAERKLTSRKEGKL</sequence>
<comment type="caution">
    <text evidence="1">The sequence shown here is derived from an EMBL/GenBank/DDBJ whole genome shotgun (WGS) entry which is preliminary data.</text>
</comment>
<protein>
    <submittedName>
        <fullName evidence="1">Uncharacterized protein</fullName>
    </submittedName>
</protein>
<dbReference type="AlphaFoldDB" id="A0A8S9UHR6"/>
<proteinExistence type="predicted"/>
<gene>
    <name evidence="1" type="ORF">GN958_ATG10786</name>
</gene>